<protein>
    <submittedName>
        <fullName evidence="2">Uncharacterized protein</fullName>
    </submittedName>
</protein>
<keyword evidence="3" id="KW-1185">Reference proteome</keyword>
<feature type="compositionally biased region" description="Basic and acidic residues" evidence="1">
    <location>
        <begin position="1"/>
        <end position="10"/>
    </location>
</feature>
<feature type="region of interest" description="Disordered" evidence="1">
    <location>
        <begin position="1"/>
        <end position="101"/>
    </location>
</feature>
<feature type="compositionally biased region" description="Basic residues" evidence="1">
    <location>
        <begin position="38"/>
        <end position="55"/>
    </location>
</feature>
<feature type="compositionally biased region" description="Basic residues" evidence="1">
    <location>
        <begin position="75"/>
        <end position="85"/>
    </location>
</feature>
<organism evidence="2 3">
    <name type="scientific">Caerostris extrusa</name>
    <name type="common">Bark spider</name>
    <name type="synonym">Caerostris bankana</name>
    <dbReference type="NCBI Taxonomy" id="172846"/>
    <lineage>
        <taxon>Eukaryota</taxon>
        <taxon>Metazoa</taxon>
        <taxon>Ecdysozoa</taxon>
        <taxon>Arthropoda</taxon>
        <taxon>Chelicerata</taxon>
        <taxon>Arachnida</taxon>
        <taxon>Araneae</taxon>
        <taxon>Araneomorphae</taxon>
        <taxon>Entelegynae</taxon>
        <taxon>Araneoidea</taxon>
        <taxon>Araneidae</taxon>
        <taxon>Caerostris</taxon>
    </lineage>
</organism>
<evidence type="ECO:0000313" key="3">
    <source>
        <dbReference type="Proteomes" id="UP001054945"/>
    </source>
</evidence>
<comment type="caution">
    <text evidence="2">The sequence shown here is derived from an EMBL/GenBank/DDBJ whole genome shotgun (WGS) entry which is preliminary data.</text>
</comment>
<reference evidence="2 3" key="1">
    <citation type="submission" date="2021-06" db="EMBL/GenBank/DDBJ databases">
        <title>Caerostris extrusa draft genome.</title>
        <authorList>
            <person name="Kono N."/>
            <person name="Arakawa K."/>
        </authorList>
    </citation>
    <scope>NUCLEOTIDE SEQUENCE [LARGE SCALE GENOMIC DNA]</scope>
</reference>
<evidence type="ECO:0000256" key="1">
    <source>
        <dbReference type="SAM" id="MobiDB-lite"/>
    </source>
</evidence>
<dbReference type="AlphaFoldDB" id="A0AAV4P2M4"/>
<sequence length="101" mass="11359">MNESRVKNENGTKTGDTSKPYLLKRNGTKGCSEGKKEDKKKKKKKRLKIRGRHSNGCKWGWQLFHRGGVGGLKNTNKKKKKKGKKPKEGRAISHLVQCNAG</sequence>
<dbReference type="EMBL" id="BPLR01021572">
    <property type="protein sequence ID" value="GIX91284.1"/>
    <property type="molecule type" value="Genomic_DNA"/>
</dbReference>
<accession>A0AAV4P2M4</accession>
<gene>
    <name evidence="2" type="ORF">CEXT_658971</name>
</gene>
<proteinExistence type="predicted"/>
<name>A0AAV4P2M4_CAEEX</name>
<dbReference type="Proteomes" id="UP001054945">
    <property type="component" value="Unassembled WGS sequence"/>
</dbReference>
<evidence type="ECO:0000313" key="2">
    <source>
        <dbReference type="EMBL" id="GIX91284.1"/>
    </source>
</evidence>